<feature type="transmembrane region" description="Helical" evidence="6">
    <location>
        <begin position="6"/>
        <end position="24"/>
    </location>
</feature>
<comment type="catalytic activity">
    <reaction evidence="6">
        <text>a quinone + NADH + 5 H(+)(in) = a quinol + NAD(+) + 4 H(+)(out)</text>
        <dbReference type="Rhea" id="RHEA:57888"/>
        <dbReference type="ChEBI" id="CHEBI:15378"/>
        <dbReference type="ChEBI" id="CHEBI:24646"/>
        <dbReference type="ChEBI" id="CHEBI:57540"/>
        <dbReference type="ChEBI" id="CHEBI:57945"/>
        <dbReference type="ChEBI" id="CHEBI:132124"/>
    </reaction>
</comment>
<feature type="transmembrane region" description="Helical" evidence="6">
    <location>
        <begin position="365"/>
        <end position="392"/>
    </location>
</feature>
<comment type="caution">
    <text evidence="9">The sequence shown here is derived from an EMBL/GenBank/DDBJ whole genome shotgun (WGS) entry which is preliminary data.</text>
</comment>
<dbReference type="InterPro" id="IPR010096">
    <property type="entry name" value="NADH-Q_OxRdtase_suN/2"/>
</dbReference>
<organism evidence="9 10">
    <name type="scientific">Levilinea saccharolytica</name>
    <dbReference type="NCBI Taxonomy" id="229921"/>
    <lineage>
        <taxon>Bacteria</taxon>
        <taxon>Bacillati</taxon>
        <taxon>Chloroflexota</taxon>
        <taxon>Anaerolineae</taxon>
        <taxon>Anaerolineales</taxon>
        <taxon>Anaerolineaceae</taxon>
        <taxon>Levilinea</taxon>
    </lineage>
</organism>
<feature type="transmembrane region" description="Helical" evidence="6">
    <location>
        <begin position="234"/>
        <end position="258"/>
    </location>
</feature>
<dbReference type="PATRIC" id="fig|229921.5.peg.725"/>
<dbReference type="GO" id="GO:0005886">
    <property type="term" value="C:plasma membrane"/>
    <property type="evidence" value="ECO:0007669"/>
    <property type="project" value="UniProtKB-SubCell"/>
</dbReference>
<dbReference type="GO" id="GO:0050136">
    <property type="term" value="F:NADH dehydrogenase (quinone) (non-electrogenic) activity"/>
    <property type="evidence" value="ECO:0007669"/>
    <property type="project" value="UniProtKB-UniRule"/>
</dbReference>
<keyword evidence="6" id="KW-0874">Quinone</keyword>
<dbReference type="NCBIfam" id="TIGR01770">
    <property type="entry name" value="NDH_I_N"/>
    <property type="match status" value="1"/>
</dbReference>
<evidence type="ECO:0000259" key="8">
    <source>
        <dbReference type="Pfam" id="PF00361"/>
    </source>
</evidence>
<dbReference type="GO" id="GO:0008137">
    <property type="term" value="F:NADH dehydrogenase (ubiquinone) activity"/>
    <property type="evidence" value="ECO:0007669"/>
    <property type="project" value="InterPro"/>
</dbReference>
<evidence type="ECO:0000313" key="9">
    <source>
        <dbReference type="EMBL" id="KPL83647.1"/>
    </source>
</evidence>
<dbReference type="PANTHER" id="PTHR22773">
    <property type="entry name" value="NADH DEHYDROGENASE"/>
    <property type="match status" value="1"/>
</dbReference>
<protein>
    <recommendedName>
        <fullName evidence="6">NADH-quinone oxidoreductase subunit N</fullName>
        <ecNumber evidence="6">7.1.1.-</ecNumber>
    </recommendedName>
    <alternativeName>
        <fullName evidence="6">NADH dehydrogenase I subunit N</fullName>
    </alternativeName>
    <alternativeName>
        <fullName evidence="6">NDH-1 subunit N</fullName>
    </alternativeName>
</protein>
<evidence type="ECO:0000256" key="1">
    <source>
        <dbReference type="ARBA" id="ARBA00004127"/>
    </source>
</evidence>
<sequence>MLKILPELGLLVLAAVLLTLDLLWRSRRCRFLGWIAAGGGAVVILLSLLFARPGPEPLLLWGGMMRLDSTGFVFRMLFVTGMAITALFATENEGICEHGEFFTLLVISTLGMTLMASVVDLIMIYLAFETASIPLYALAGFLIRDKKSVESGVKYLLFGAMTSAVMLYGFSLLYGFTGSTNLYEIGAQLSAGQLPAGLAVLTALLVTVGFAFKVSAAPLHFWAPDVYEGAPTSVAGFLSTASKAAGFAVLLRVLLVVYPALSSLWTGLIAALAVASMVVGNLQALNQKNIKRLLAYSSIAQAGTILIGAAAQSDFGVTATMYYLMAYLVTNLAAFGVVMVVGRAVGSDEISAYAGLSRRSPGTALILLAVLLSLGGIPPFAGFIGKLLVFGAAVEANMAWLAVVGVVNSVAALYYYLRVLKVVYLDRAENETQPLNMTSAWKAALVGCVVLVVVLGVLVSPFYTWASQAAASLIVY</sequence>
<feature type="transmembrane region" description="Helical" evidence="6">
    <location>
        <begin position="324"/>
        <end position="345"/>
    </location>
</feature>
<dbReference type="EMBL" id="LGCM01000029">
    <property type="protein sequence ID" value="KPL83647.1"/>
    <property type="molecule type" value="Genomic_DNA"/>
</dbReference>
<keyword evidence="4 6" id="KW-1133">Transmembrane helix</keyword>
<dbReference type="Pfam" id="PF00361">
    <property type="entry name" value="Proton_antipo_M"/>
    <property type="match status" value="1"/>
</dbReference>
<evidence type="ECO:0000256" key="7">
    <source>
        <dbReference type="RuleBase" id="RU000320"/>
    </source>
</evidence>
<keyword evidence="10" id="KW-1185">Reference proteome</keyword>
<keyword evidence="5 6" id="KW-0472">Membrane</keyword>
<gene>
    <name evidence="6" type="primary">nuoN</name>
    <name evidence="9" type="ORF">ADN01_07640</name>
</gene>
<evidence type="ECO:0000256" key="5">
    <source>
        <dbReference type="ARBA" id="ARBA00023136"/>
    </source>
</evidence>
<feature type="transmembrane region" description="Helical" evidence="6">
    <location>
        <begin position="124"/>
        <end position="143"/>
    </location>
</feature>
<evidence type="ECO:0000256" key="6">
    <source>
        <dbReference type="HAMAP-Rule" id="MF_00445"/>
    </source>
</evidence>
<evidence type="ECO:0000256" key="4">
    <source>
        <dbReference type="ARBA" id="ARBA00022989"/>
    </source>
</evidence>
<keyword evidence="3 6" id="KW-0812">Transmembrane</keyword>
<feature type="transmembrane region" description="Helical" evidence="6">
    <location>
        <begin position="196"/>
        <end position="222"/>
    </location>
</feature>
<feature type="transmembrane region" description="Helical" evidence="6">
    <location>
        <begin position="101"/>
        <end position="118"/>
    </location>
</feature>
<dbReference type="InterPro" id="IPR001750">
    <property type="entry name" value="ND/Mrp_TM"/>
</dbReference>
<feature type="transmembrane region" description="Helical" evidence="6">
    <location>
        <begin position="71"/>
        <end position="89"/>
    </location>
</feature>
<feature type="transmembrane region" description="Helical" evidence="6">
    <location>
        <begin position="443"/>
        <end position="466"/>
    </location>
</feature>
<feature type="transmembrane region" description="Helical" evidence="6">
    <location>
        <begin position="155"/>
        <end position="176"/>
    </location>
</feature>
<feature type="transmembrane region" description="Helical" evidence="6">
    <location>
        <begin position="31"/>
        <end position="51"/>
    </location>
</feature>
<dbReference type="GO" id="GO:0042773">
    <property type="term" value="P:ATP synthesis coupled electron transport"/>
    <property type="evidence" value="ECO:0007669"/>
    <property type="project" value="InterPro"/>
</dbReference>
<proteinExistence type="inferred from homology"/>
<dbReference type="Proteomes" id="UP000050501">
    <property type="component" value="Unassembled WGS sequence"/>
</dbReference>
<keyword evidence="2 6" id="KW-1003">Cell membrane</keyword>
<evidence type="ECO:0000313" key="10">
    <source>
        <dbReference type="Proteomes" id="UP000050501"/>
    </source>
</evidence>
<comment type="similarity">
    <text evidence="6">Belongs to the complex I subunit 2 family.</text>
</comment>
<evidence type="ECO:0000256" key="3">
    <source>
        <dbReference type="ARBA" id="ARBA00022692"/>
    </source>
</evidence>
<dbReference type="HAMAP" id="MF_00445">
    <property type="entry name" value="NDH1_NuoN_1"/>
    <property type="match status" value="1"/>
</dbReference>
<comment type="function">
    <text evidence="6">NDH-1 shuttles electrons from NADH, via FMN and iron-sulfur (Fe-S) centers, to quinones in the respiratory chain. The immediate electron acceptor for the enzyme in this species is believed to be ubiquinone. Couples the redox reaction to proton translocation (for every two electrons transferred, four hydrogen ions are translocated across the cytoplasmic membrane), and thus conserves the redox energy in a proton gradient.</text>
</comment>
<reference evidence="9 10" key="1">
    <citation type="submission" date="2015-07" db="EMBL/GenBank/DDBJ databases">
        <title>Genome sequence of Levilinea saccharolytica DSM 16555.</title>
        <authorList>
            <person name="Hemp J."/>
            <person name="Ward L.M."/>
            <person name="Pace L.A."/>
            <person name="Fischer W.W."/>
        </authorList>
    </citation>
    <scope>NUCLEOTIDE SEQUENCE [LARGE SCALE GENOMIC DNA]</scope>
    <source>
        <strain evidence="9 10">KIBI-1</strain>
    </source>
</reference>
<evidence type="ECO:0000256" key="2">
    <source>
        <dbReference type="ARBA" id="ARBA00022475"/>
    </source>
</evidence>
<keyword evidence="6" id="KW-0520">NAD</keyword>
<accession>A0A0P6XJB8</accession>
<dbReference type="GO" id="GO:0012505">
    <property type="term" value="C:endomembrane system"/>
    <property type="evidence" value="ECO:0007669"/>
    <property type="project" value="UniProtKB-SubCell"/>
</dbReference>
<name>A0A0P6XJB8_9CHLR</name>
<comment type="subcellular location">
    <subcellularLocation>
        <location evidence="6">Cell membrane</location>
        <topology evidence="6">Multi-pass membrane protein</topology>
    </subcellularLocation>
    <subcellularLocation>
        <location evidence="1">Endomembrane system</location>
        <topology evidence="1">Multi-pass membrane protein</topology>
    </subcellularLocation>
    <subcellularLocation>
        <location evidence="7">Membrane</location>
        <topology evidence="7">Multi-pass membrane protein</topology>
    </subcellularLocation>
</comment>
<dbReference type="STRING" id="229921.ADN01_07640"/>
<keyword evidence="6" id="KW-0830">Ubiquinone</keyword>
<feature type="transmembrane region" description="Helical" evidence="6">
    <location>
        <begin position="264"/>
        <end position="282"/>
    </location>
</feature>
<comment type="subunit">
    <text evidence="6">NDH-1 is composed of 14 different subunits. Subunits NuoA, H, J, K, L, M, N constitute the membrane sector of the complex.</text>
</comment>
<feature type="transmembrane region" description="Helical" evidence="6">
    <location>
        <begin position="294"/>
        <end position="312"/>
    </location>
</feature>
<keyword evidence="6" id="KW-0813">Transport</keyword>
<dbReference type="EC" id="7.1.1.-" evidence="6"/>
<feature type="transmembrane region" description="Helical" evidence="6">
    <location>
        <begin position="398"/>
        <end position="417"/>
    </location>
</feature>
<dbReference type="GO" id="GO:0048038">
    <property type="term" value="F:quinone binding"/>
    <property type="evidence" value="ECO:0007669"/>
    <property type="project" value="UniProtKB-KW"/>
</dbReference>
<feature type="domain" description="NADH:quinone oxidoreductase/Mrp antiporter transmembrane" evidence="8">
    <location>
        <begin position="120"/>
        <end position="410"/>
    </location>
</feature>
<dbReference type="AlphaFoldDB" id="A0A0P6XJB8"/>
<keyword evidence="6" id="KW-1278">Translocase</keyword>